<dbReference type="Proteomes" id="UP001176940">
    <property type="component" value="Unassembled WGS sequence"/>
</dbReference>
<dbReference type="EMBL" id="CAUEEQ010016326">
    <property type="protein sequence ID" value="CAJ0940145.1"/>
    <property type="molecule type" value="Genomic_DNA"/>
</dbReference>
<dbReference type="InterPro" id="IPR003879">
    <property type="entry name" value="Butyrophylin_SPRY"/>
</dbReference>
<reference evidence="2" key="1">
    <citation type="submission" date="2023-07" db="EMBL/GenBank/DDBJ databases">
        <authorList>
            <person name="Stuckert A."/>
        </authorList>
    </citation>
    <scope>NUCLEOTIDE SEQUENCE</scope>
</reference>
<proteinExistence type="predicted"/>
<evidence type="ECO:0000313" key="2">
    <source>
        <dbReference type="EMBL" id="CAJ0940145.1"/>
    </source>
</evidence>
<dbReference type="SMART" id="SM00449">
    <property type="entry name" value="SPRY"/>
    <property type="match status" value="1"/>
</dbReference>
<gene>
    <name evidence="2" type="ORF">RIMI_LOCUS8289577</name>
</gene>
<dbReference type="InterPro" id="IPR043136">
    <property type="entry name" value="B30.2/SPRY_sf"/>
</dbReference>
<feature type="domain" description="B30.2/SPRY" evidence="1">
    <location>
        <begin position="218"/>
        <end position="409"/>
    </location>
</feature>
<evidence type="ECO:0000259" key="1">
    <source>
        <dbReference type="PROSITE" id="PS50188"/>
    </source>
</evidence>
<protein>
    <recommendedName>
        <fullName evidence="1">B30.2/SPRY domain-containing protein</fullName>
    </recommendedName>
</protein>
<dbReference type="InterPro" id="IPR001870">
    <property type="entry name" value="B30.2/SPRY"/>
</dbReference>
<dbReference type="PRINTS" id="PR01407">
    <property type="entry name" value="BUTYPHLNCDUF"/>
</dbReference>
<dbReference type="InterPro" id="IPR003877">
    <property type="entry name" value="SPRY_dom"/>
</dbReference>
<comment type="caution">
    <text evidence="2">The sequence shown here is derived from an EMBL/GenBank/DDBJ whole genome shotgun (WGS) entry which is preliminary data.</text>
</comment>
<dbReference type="InterPro" id="IPR013320">
    <property type="entry name" value="ConA-like_dom_sf"/>
</dbReference>
<name>A0ABN9LEE0_9NEOB</name>
<dbReference type="PROSITE" id="PS50188">
    <property type="entry name" value="B302_SPRY"/>
    <property type="match status" value="1"/>
</dbReference>
<accession>A0ABN9LEE0</accession>
<evidence type="ECO:0000313" key="3">
    <source>
        <dbReference type="Proteomes" id="UP001176940"/>
    </source>
</evidence>
<dbReference type="SUPFAM" id="SSF49899">
    <property type="entry name" value="Concanavalin A-like lectins/glucanases"/>
    <property type="match status" value="1"/>
</dbReference>
<dbReference type="InterPro" id="IPR050143">
    <property type="entry name" value="TRIM/RBCC"/>
</dbReference>
<dbReference type="PANTHER" id="PTHR24103">
    <property type="entry name" value="E3 UBIQUITIN-PROTEIN LIGASE TRIM"/>
    <property type="match status" value="1"/>
</dbReference>
<organism evidence="2 3">
    <name type="scientific">Ranitomeya imitator</name>
    <name type="common">mimic poison frog</name>
    <dbReference type="NCBI Taxonomy" id="111125"/>
    <lineage>
        <taxon>Eukaryota</taxon>
        <taxon>Metazoa</taxon>
        <taxon>Chordata</taxon>
        <taxon>Craniata</taxon>
        <taxon>Vertebrata</taxon>
        <taxon>Euteleostomi</taxon>
        <taxon>Amphibia</taxon>
        <taxon>Batrachia</taxon>
        <taxon>Anura</taxon>
        <taxon>Neobatrachia</taxon>
        <taxon>Hyloidea</taxon>
        <taxon>Dendrobatidae</taxon>
        <taxon>Dendrobatinae</taxon>
        <taxon>Ranitomeya</taxon>
    </lineage>
</organism>
<sequence length="409" mass="46527">MREAENNFTIACSMTNGEEDASVAPLQTSHQDNPLKGQKEMGENNFTIVCSTAHGEEDASVAPLASYQDNPPKEEKEMNPSCLALQEDEDTQVLHKQTYLQEAAWKLFQDYEKKLYTTRFTANLHRERLKKSFHHLHQYLEKEKETCIAKQGDSVETSVKNLELKVHSLVGLSTAITDFLVKLEKGEMLNGTTEHLMKLQDQLKEMSKFSIPSITHISPYQVQEWRGIRHIVKPMSKSLFFNPISANPNLFVSQNLKQVRYTSFLQARYRNTFFEPGLYVLGMPGFQSGDHYWEVDVGHKTNWILGILKNSVPLKGPHILSNDHGFLVIRKQENNVYYGCNLSILNLVVSPMRIGIFVDVSRSHIAFYNADTTELISEMSGWSFAGTIFPFFCPGVPVKEEDLVPLSLC</sequence>
<keyword evidence="3" id="KW-1185">Reference proteome</keyword>
<dbReference type="Pfam" id="PF00622">
    <property type="entry name" value="SPRY"/>
    <property type="match status" value="1"/>
</dbReference>
<dbReference type="Gene3D" id="2.60.120.920">
    <property type="match status" value="1"/>
</dbReference>